<dbReference type="InterPro" id="IPR000326">
    <property type="entry name" value="PAP2/HPO"/>
</dbReference>
<reference evidence="4" key="1">
    <citation type="submission" date="2020-05" db="EMBL/GenBank/DDBJ databases">
        <authorList>
            <person name="Chiriac C."/>
            <person name="Salcher M."/>
            <person name="Ghai R."/>
            <person name="Kavagutti S V."/>
        </authorList>
    </citation>
    <scope>NUCLEOTIDE SEQUENCE</scope>
</reference>
<dbReference type="SUPFAM" id="SSF48317">
    <property type="entry name" value="Acid phosphatase/Vanadium-dependent haloperoxidase"/>
    <property type="match status" value="1"/>
</dbReference>
<dbReference type="PANTHER" id="PTHR14969">
    <property type="entry name" value="SPHINGOSINE-1-PHOSPHATE PHOSPHOHYDROLASE"/>
    <property type="match status" value="1"/>
</dbReference>
<evidence type="ECO:0000313" key="6">
    <source>
        <dbReference type="EMBL" id="CAB4730166.1"/>
    </source>
</evidence>
<feature type="transmembrane region" description="Helical" evidence="1">
    <location>
        <begin position="21"/>
        <end position="41"/>
    </location>
</feature>
<evidence type="ECO:0000313" key="3">
    <source>
        <dbReference type="EMBL" id="CAB4537585.1"/>
    </source>
</evidence>
<accession>A0A6J6GHW6</accession>
<feature type="domain" description="Phosphatidic acid phosphatase type 2/haloperoxidase" evidence="2">
    <location>
        <begin position="96"/>
        <end position="210"/>
    </location>
</feature>
<feature type="transmembrane region" description="Helical" evidence="1">
    <location>
        <begin position="70"/>
        <end position="88"/>
    </location>
</feature>
<dbReference type="EMBL" id="CAFBPI010000030">
    <property type="protein sequence ID" value="CAB5013988.1"/>
    <property type="molecule type" value="Genomic_DNA"/>
</dbReference>
<dbReference type="EMBL" id="CAEZYL010000094">
    <property type="protein sequence ID" value="CAB4730166.1"/>
    <property type="molecule type" value="Genomic_DNA"/>
</dbReference>
<sequence>MSVDLIVKRRAQMKRAIKQSILLFVGFLITSQQILTKGLLYDIDHHVVNMKHYRITGMASHFLLAMDDLGLRWFTATVLLVSAAIIGWRFKSFRPLNLSLLALLSLNLVVGCAKLVFGRSKPRLHFDELHVGGLSYPSGHAANALISWGLLAYIIYRYTKRAPFNGVNLTWVVVLFSVAVCVASLIRNTHWLSDLIGGLFLGGSILVAIIAVDRYFPSKKQPS</sequence>
<dbReference type="EMBL" id="CAEZUD010000060">
    <property type="protein sequence ID" value="CAB4596418.1"/>
    <property type="molecule type" value="Genomic_DNA"/>
</dbReference>
<dbReference type="Gene3D" id="1.20.144.10">
    <property type="entry name" value="Phosphatidic acid phosphatase type 2/haloperoxidase"/>
    <property type="match status" value="1"/>
</dbReference>
<keyword evidence="1" id="KW-1133">Transmembrane helix</keyword>
<gene>
    <name evidence="3" type="ORF">UFOPK1380_00858</name>
    <name evidence="4" type="ORF">UFOPK1778_00993</name>
    <name evidence="5" type="ORF">UFOPK1863_00725</name>
    <name evidence="6" type="ORF">UFOPK2689_01120</name>
    <name evidence="7" type="ORF">UFOPK3555_00653</name>
    <name evidence="8" type="ORF">UFOPK4095_00625</name>
</gene>
<proteinExistence type="predicted"/>
<dbReference type="EMBL" id="CAEZSC010000051">
    <property type="protein sequence ID" value="CAB4537585.1"/>
    <property type="molecule type" value="Genomic_DNA"/>
</dbReference>
<feature type="transmembrane region" description="Helical" evidence="1">
    <location>
        <begin position="137"/>
        <end position="156"/>
    </location>
</feature>
<dbReference type="Pfam" id="PF01569">
    <property type="entry name" value="PAP2"/>
    <property type="match status" value="1"/>
</dbReference>
<evidence type="ECO:0000313" key="4">
    <source>
        <dbReference type="EMBL" id="CAB4596418.1"/>
    </source>
</evidence>
<name>A0A6J6GHW6_9ZZZZ</name>
<feature type="transmembrane region" description="Helical" evidence="1">
    <location>
        <begin position="168"/>
        <end position="186"/>
    </location>
</feature>
<evidence type="ECO:0000313" key="8">
    <source>
        <dbReference type="EMBL" id="CAB5013988.1"/>
    </source>
</evidence>
<feature type="transmembrane region" description="Helical" evidence="1">
    <location>
        <begin position="192"/>
        <end position="212"/>
    </location>
</feature>
<protein>
    <submittedName>
        <fullName evidence="4">Unannotated protein</fullName>
    </submittedName>
</protein>
<organism evidence="4">
    <name type="scientific">freshwater metagenome</name>
    <dbReference type="NCBI Taxonomy" id="449393"/>
    <lineage>
        <taxon>unclassified sequences</taxon>
        <taxon>metagenomes</taxon>
        <taxon>ecological metagenomes</taxon>
    </lineage>
</organism>
<dbReference type="AlphaFoldDB" id="A0A6J6GHW6"/>
<dbReference type="InterPro" id="IPR036938">
    <property type="entry name" value="PAP2/HPO_sf"/>
</dbReference>
<dbReference type="PANTHER" id="PTHR14969:SF13">
    <property type="entry name" value="AT30094P"/>
    <property type="match status" value="1"/>
</dbReference>
<dbReference type="EMBL" id="CAFBME010000057">
    <property type="protein sequence ID" value="CAB4896021.1"/>
    <property type="molecule type" value="Genomic_DNA"/>
</dbReference>
<feature type="transmembrane region" description="Helical" evidence="1">
    <location>
        <begin position="100"/>
        <end position="117"/>
    </location>
</feature>
<evidence type="ECO:0000256" key="1">
    <source>
        <dbReference type="SAM" id="Phobius"/>
    </source>
</evidence>
<keyword evidence="1" id="KW-0472">Membrane</keyword>
<keyword evidence="1" id="KW-0812">Transmembrane</keyword>
<dbReference type="SMART" id="SM00014">
    <property type="entry name" value="acidPPc"/>
    <property type="match status" value="1"/>
</dbReference>
<dbReference type="EMBL" id="CAEZUY010000063">
    <property type="protein sequence ID" value="CAB4616207.1"/>
    <property type="molecule type" value="Genomic_DNA"/>
</dbReference>
<evidence type="ECO:0000259" key="2">
    <source>
        <dbReference type="SMART" id="SM00014"/>
    </source>
</evidence>
<evidence type="ECO:0000313" key="5">
    <source>
        <dbReference type="EMBL" id="CAB4616207.1"/>
    </source>
</evidence>
<evidence type="ECO:0000313" key="7">
    <source>
        <dbReference type="EMBL" id="CAB4896021.1"/>
    </source>
</evidence>